<dbReference type="EMBL" id="MCGT01000003">
    <property type="protein sequence ID" value="ORX61534.1"/>
    <property type="molecule type" value="Genomic_DNA"/>
</dbReference>
<evidence type="ECO:0000313" key="2">
    <source>
        <dbReference type="Proteomes" id="UP000242146"/>
    </source>
</evidence>
<keyword evidence="2" id="KW-1185">Reference proteome</keyword>
<gene>
    <name evidence="1" type="ORF">DM01DRAFT_1404316</name>
</gene>
<accession>A0A1X2GU27</accession>
<protein>
    <submittedName>
        <fullName evidence="1">Uncharacterized protein</fullName>
    </submittedName>
</protein>
<dbReference type="AlphaFoldDB" id="A0A1X2GU27"/>
<reference evidence="1 2" key="1">
    <citation type="submission" date="2016-07" db="EMBL/GenBank/DDBJ databases">
        <title>Pervasive Adenine N6-methylation of Active Genes in Fungi.</title>
        <authorList>
            <consortium name="DOE Joint Genome Institute"/>
            <person name="Mondo S.J."/>
            <person name="Dannebaum R.O."/>
            <person name="Kuo R.C."/>
            <person name="Labutti K."/>
            <person name="Haridas S."/>
            <person name="Kuo A."/>
            <person name="Salamov A."/>
            <person name="Ahrendt S.R."/>
            <person name="Lipzen A."/>
            <person name="Sullivan W."/>
            <person name="Andreopoulos W.B."/>
            <person name="Clum A."/>
            <person name="Lindquist E."/>
            <person name="Daum C."/>
            <person name="Ramamoorthy G.K."/>
            <person name="Gryganskyi A."/>
            <person name="Culley D."/>
            <person name="Magnuson J.K."/>
            <person name="James T.Y."/>
            <person name="O'Malley M.A."/>
            <person name="Stajich J.E."/>
            <person name="Spatafora J.W."/>
            <person name="Visel A."/>
            <person name="Grigoriev I.V."/>
        </authorList>
    </citation>
    <scope>NUCLEOTIDE SEQUENCE [LARGE SCALE GENOMIC DNA]</scope>
    <source>
        <strain evidence="1 2">NRRL 3301</strain>
    </source>
</reference>
<proteinExistence type="predicted"/>
<organism evidence="1 2">
    <name type="scientific">Hesseltinella vesiculosa</name>
    <dbReference type="NCBI Taxonomy" id="101127"/>
    <lineage>
        <taxon>Eukaryota</taxon>
        <taxon>Fungi</taxon>
        <taxon>Fungi incertae sedis</taxon>
        <taxon>Mucoromycota</taxon>
        <taxon>Mucoromycotina</taxon>
        <taxon>Mucoromycetes</taxon>
        <taxon>Mucorales</taxon>
        <taxon>Cunninghamellaceae</taxon>
        <taxon>Hesseltinella</taxon>
    </lineage>
</organism>
<dbReference type="Proteomes" id="UP000242146">
    <property type="component" value="Unassembled WGS sequence"/>
</dbReference>
<sequence>MLLIYYAVQKRAICRSLGSIIVRPACKNGQPVTYNFYGLQATLDDRTFCKCSLPPQDAALPPQEVALPLKDALPPQGLAHTTRENSCTTHLKRAREQLDLQIDAKRYELLQLRKKRKALNRLLNEFN</sequence>
<evidence type="ECO:0000313" key="1">
    <source>
        <dbReference type="EMBL" id="ORX61534.1"/>
    </source>
</evidence>
<name>A0A1X2GU27_9FUNG</name>
<comment type="caution">
    <text evidence="1">The sequence shown here is derived from an EMBL/GenBank/DDBJ whole genome shotgun (WGS) entry which is preliminary data.</text>
</comment>